<reference evidence="2" key="1">
    <citation type="submission" date="2017-02" db="EMBL/GenBank/DDBJ databases">
        <authorList>
            <person name="Varghese N."/>
            <person name="Submissions S."/>
        </authorList>
    </citation>
    <scope>NUCLEOTIDE SEQUENCE [LARGE SCALE GENOMIC DNA]</scope>
    <source>
        <strain evidence="2">DSM 24412</strain>
    </source>
</reference>
<name>A0A1T5HF98_9BACT</name>
<dbReference type="InterPro" id="IPR011042">
    <property type="entry name" value="6-blade_b-propeller_TolB-like"/>
</dbReference>
<dbReference type="AlphaFoldDB" id="A0A1T5HF98"/>
<dbReference type="Pfam" id="PF07676">
    <property type="entry name" value="PD40"/>
    <property type="match status" value="2"/>
</dbReference>
<accession>A0A1T5HF98</accession>
<gene>
    <name evidence="1" type="ORF">SAMN03080601_02253</name>
</gene>
<dbReference type="InterPro" id="IPR011659">
    <property type="entry name" value="WD40"/>
</dbReference>
<dbReference type="OrthoDB" id="924386at2"/>
<dbReference type="SUPFAM" id="SSF82171">
    <property type="entry name" value="DPP6 N-terminal domain-like"/>
    <property type="match status" value="1"/>
</dbReference>
<proteinExistence type="predicted"/>
<dbReference type="EMBL" id="FUYV01000013">
    <property type="protein sequence ID" value="SKC19201.1"/>
    <property type="molecule type" value="Genomic_DNA"/>
</dbReference>
<keyword evidence="2" id="KW-1185">Reference proteome</keyword>
<dbReference type="PROSITE" id="PS51257">
    <property type="entry name" value="PROKAR_LIPOPROTEIN"/>
    <property type="match status" value="1"/>
</dbReference>
<evidence type="ECO:0000313" key="2">
    <source>
        <dbReference type="Proteomes" id="UP000191055"/>
    </source>
</evidence>
<organism evidence="1 2">
    <name type="scientific">Alkalitalea saponilacus</name>
    <dbReference type="NCBI Taxonomy" id="889453"/>
    <lineage>
        <taxon>Bacteria</taxon>
        <taxon>Pseudomonadati</taxon>
        <taxon>Bacteroidota</taxon>
        <taxon>Bacteroidia</taxon>
        <taxon>Marinilabiliales</taxon>
        <taxon>Marinilabiliaceae</taxon>
        <taxon>Alkalitalea</taxon>
    </lineage>
</organism>
<dbReference type="STRING" id="889453.SAMN03080601_02253"/>
<dbReference type="RefSeq" id="WP_159450003.1">
    <property type="nucleotide sequence ID" value="NZ_CP021904.1"/>
</dbReference>
<protein>
    <submittedName>
        <fullName evidence="1">WD40-like Beta Propeller Repeat</fullName>
    </submittedName>
</protein>
<evidence type="ECO:0000313" key="1">
    <source>
        <dbReference type="EMBL" id="SKC19201.1"/>
    </source>
</evidence>
<dbReference type="Gene3D" id="2.120.10.30">
    <property type="entry name" value="TolB, C-terminal domain"/>
    <property type="match status" value="1"/>
</dbReference>
<sequence length="332" mass="38048">MKNVLTIIFFTIFIGLTSSCEKSNNEYKYNEGRLPRTPVNLSDFNTEHDDFNMTAPTLGELIPFCFSSNRNSNGDEFDIIFKPMDISFDRTTEILTIKNEYGVWGSYEEYFEVIKDGLNKIKTSGNELGPNLIIEHNSNKMNFILLYSTDITGNSKINYISNKNNTEFSDPREVMFLNSGNDNMYPTFNSDKSRIYFCSNRDGNSFNIYYVDVNAETDIESLLSDDSPYEVFLEESLSSLSDDKCPYIFDNKIVFASNREGGNGGFDLYYSLWENNQWSDPVNFGSTINSEYDEFRPIVFDERVSETQSMMIFSSNRPGGLGGFDLYFVGIE</sequence>
<dbReference type="Proteomes" id="UP000191055">
    <property type="component" value="Unassembled WGS sequence"/>
</dbReference>